<keyword evidence="2" id="KW-1185">Reference proteome</keyword>
<dbReference type="GO" id="GO:0016651">
    <property type="term" value="F:oxidoreductase activity, acting on NAD(P)H"/>
    <property type="evidence" value="ECO:0007669"/>
    <property type="project" value="InterPro"/>
</dbReference>
<dbReference type="Gene3D" id="3.90.660.10">
    <property type="match status" value="1"/>
</dbReference>
<name>A0A2N0APC7_9LEPT</name>
<dbReference type="Gene3D" id="3.50.50.60">
    <property type="entry name" value="FAD/NAD(P)-binding domain"/>
    <property type="match status" value="1"/>
</dbReference>
<dbReference type="EMBL" id="NPDX01000001">
    <property type="protein sequence ID" value="PJZ86166.1"/>
    <property type="molecule type" value="Genomic_DNA"/>
</dbReference>
<gene>
    <name evidence="1" type="ORF">CH364_08350</name>
</gene>
<dbReference type="Pfam" id="PF13450">
    <property type="entry name" value="NAD_binding_8"/>
    <property type="match status" value="1"/>
</dbReference>
<dbReference type="RefSeq" id="WP_100743066.1">
    <property type="nucleotide sequence ID" value="NZ_NPDW01000001.1"/>
</dbReference>
<dbReference type="OrthoDB" id="317650at2"/>
<dbReference type="Proteomes" id="UP000232145">
    <property type="component" value="Unassembled WGS sequence"/>
</dbReference>
<reference evidence="1 2" key="1">
    <citation type="submission" date="2017-07" db="EMBL/GenBank/DDBJ databases">
        <title>Leptospira spp. isolated from tropical soils.</title>
        <authorList>
            <person name="Thibeaux R."/>
            <person name="Iraola G."/>
            <person name="Ferres I."/>
            <person name="Bierque E."/>
            <person name="Girault D."/>
            <person name="Soupe-Gilbert M.-E."/>
            <person name="Picardeau M."/>
            <person name="Goarant C."/>
        </authorList>
    </citation>
    <scope>NUCLEOTIDE SEQUENCE [LARGE SCALE GENOMIC DNA]</scope>
    <source>
        <strain evidence="1 2">FH2-B-A1</strain>
    </source>
</reference>
<dbReference type="PANTHER" id="PTHR23357:SF1">
    <property type="entry name" value="RENALASE"/>
    <property type="match status" value="1"/>
</dbReference>
<protein>
    <submittedName>
        <fullName evidence="1">NAD(P)-binding Rossmann-like domain protein</fullName>
    </submittedName>
</protein>
<evidence type="ECO:0000313" key="1">
    <source>
        <dbReference type="EMBL" id="PJZ86166.1"/>
    </source>
</evidence>
<proteinExistence type="predicted"/>
<dbReference type="InterPro" id="IPR036188">
    <property type="entry name" value="FAD/NAD-bd_sf"/>
</dbReference>
<dbReference type="PANTHER" id="PTHR23357">
    <property type="entry name" value="RENALASE"/>
    <property type="match status" value="1"/>
</dbReference>
<sequence>MDPNFCYQVPVVVGAGISGAAVAMLHPDVIIFDKGRKLGGRVSTKFENNPYPFDFGATMFQDLMEVRWLGQETKYSILEILKSESVKIKIKPIYDESHFYPEDGMSNLVFSMMGNVKKIQSHTLKKIHSNDDNVWNLDFSLSDSKKKETISAHSVILTLPIPQILEIIQNSANNSNLKLWAEFLSNYNDYRKTLVSYFYWDQWRPNWTELSLDPNSRIPVTTILERGIDWEYQSWESLKYPKEFHNGSALLVQFGAMFSESHFEDWMDENKNPTPKYKEILIQELKEKYGAPEPNLIWNHRWKYAQAQIQLLGKEGALDLDRETFEEWKQLCKRTKITILGDWLFGAKIERIVGGIYFLKHNNLI</sequence>
<dbReference type="InterPro" id="IPR040174">
    <property type="entry name" value="RNLS"/>
</dbReference>
<accession>A0A2N0APC7</accession>
<evidence type="ECO:0000313" key="2">
    <source>
        <dbReference type="Proteomes" id="UP000232145"/>
    </source>
</evidence>
<organism evidence="1 2">
    <name type="scientific">Leptospira harrisiae</name>
    <dbReference type="NCBI Taxonomy" id="2023189"/>
    <lineage>
        <taxon>Bacteria</taxon>
        <taxon>Pseudomonadati</taxon>
        <taxon>Spirochaetota</taxon>
        <taxon>Spirochaetia</taxon>
        <taxon>Leptospirales</taxon>
        <taxon>Leptospiraceae</taxon>
        <taxon>Leptospira</taxon>
    </lineage>
</organism>
<dbReference type="AlphaFoldDB" id="A0A2N0APC7"/>
<comment type="caution">
    <text evidence="1">The sequence shown here is derived from an EMBL/GenBank/DDBJ whole genome shotgun (WGS) entry which is preliminary data.</text>
</comment>
<dbReference type="GO" id="GO:0005576">
    <property type="term" value="C:extracellular region"/>
    <property type="evidence" value="ECO:0007669"/>
    <property type="project" value="TreeGrafter"/>
</dbReference>
<dbReference type="SUPFAM" id="SSF51905">
    <property type="entry name" value="FAD/NAD(P)-binding domain"/>
    <property type="match status" value="1"/>
</dbReference>